<dbReference type="InterPro" id="IPR034660">
    <property type="entry name" value="DinB/YfiT-like"/>
</dbReference>
<dbReference type="OrthoDB" id="338237at2"/>
<organism evidence="1 2">
    <name type="scientific">Rhizobium grahamii</name>
    <dbReference type="NCBI Taxonomy" id="1120045"/>
    <lineage>
        <taxon>Bacteria</taxon>
        <taxon>Pseudomonadati</taxon>
        <taxon>Pseudomonadota</taxon>
        <taxon>Alphaproteobacteria</taxon>
        <taxon>Hyphomicrobiales</taxon>
        <taxon>Rhizobiaceae</taxon>
        <taxon>Rhizobium/Agrobacterium group</taxon>
        <taxon>Rhizobium</taxon>
    </lineage>
</organism>
<dbReference type="EMBL" id="NAAC01000017">
    <property type="protein sequence ID" value="RDJ09776.1"/>
    <property type="molecule type" value="Genomic_DNA"/>
</dbReference>
<dbReference type="AlphaFoldDB" id="A0A370KML5"/>
<gene>
    <name evidence="1" type="ORF">B5K06_18615</name>
</gene>
<dbReference type="PANTHER" id="PTHR36922:SF1">
    <property type="entry name" value="DUF1993 DOMAIN-CONTAINING PROTEIN"/>
    <property type="match status" value="1"/>
</dbReference>
<dbReference type="SUPFAM" id="SSF109854">
    <property type="entry name" value="DinB/YfiT-like putative metalloenzymes"/>
    <property type="match status" value="1"/>
</dbReference>
<reference evidence="1 2" key="1">
    <citation type="submission" date="2017-03" db="EMBL/GenBank/DDBJ databases">
        <title>Genome analysis of Rhizobial strains effectives or ineffectives for nitrogen fixation isolated from bean seeds.</title>
        <authorList>
            <person name="Peralta H."/>
            <person name="Aguilar-Vera A."/>
            <person name="Mora Y."/>
            <person name="Vargas-Lagunas C."/>
            <person name="Girard L."/>
            <person name="Mora J."/>
        </authorList>
    </citation>
    <scope>NUCLEOTIDE SEQUENCE [LARGE SCALE GENOMIC DNA]</scope>
    <source>
        <strain evidence="1 2">CCGM3</strain>
    </source>
</reference>
<name>A0A370KML5_9HYPH</name>
<dbReference type="Pfam" id="PF09351">
    <property type="entry name" value="DUF1993"/>
    <property type="match status" value="1"/>
</dbReference>
<dbReference type="Proteomes" id="UP000254939">
    <property type="component" value="Unassembled WGS sequence"/>
</dbReference>
<evidence type="ECO:0000313" key="1">
    <source>
        <dbReference type="EMBL" id="RDJ09776.1"/>
    </source>
</evidence>
<protein>
    <recommendedName>
        <fullName evidence="3">DUF1993 domain-containing protein</fullName>
    </recommendedName>
</protein>
<accession>A0A370KML5</accession>
<evidence type="ECO:0008006" key="3">
    <source>
        <dbReference type="Google" id="ProtNLM"/>
    </source>
</evidence>
<sequence>MPISMYRLTVPVFQHGLESLKTYLDKAENFAKERGIDDADLVAVRLTPDMLPFSGQYQRATDSAKLAIARLTGSEAPKFEDNEATIAELRERVAKTEAYLAAVAPAALEGTETREITLSPGGNKLSFRGDEYVMTFALPNFFFHLATAHAILRNQGVPVGKMDYLGRLGQ</sequence>
<dbReference type="Gene3D" id="1.20.120.450">
    <property type="entry name" value="dinb family like domain"/>
    <property type="match status" value="1"/>
</dbReference>
<evidence type="ECO:0000313" key="2">
    <source>
        <dbReference type="Proteomes" id="UP000254939"/>
    </source>
</evidence>
<dbReference type="RefSeq" id="WP_114714187.1">
    <property type="nucleotide sequence ID" value="NZ_KZ857260.1"/>
</dbReference>
<comment type="caution">
    <text evidence="1">The sequence shown here is derived from an EMBL/GenBank/DDBJ whole genome shotgun (WGS) entry which is preliminary data.</text>
</comment>
<dbReference type="InterPro" id="IPR018531">
    <property type="entry name" value="DUF1993"/>
</dbReference>
<dbReference type="PANTHER" id="PTHR36922">
    <property type="entry name" value="BLL2446 PROTEIN"/>
    <property type="match status" value="1"/>
</dbReference>
<proteinExistence type="predicted"/>